<dbReference type="Gene3D" id="2.30.110.10">
    <property type="entry name" value="Electron Transport, Fmn-binding Protein, Chain A"/>
    <property type="match status" value="1"/>
</dbReference>
<dbReference type="InterPro" id="IPR038725">
    <property type="entry name" value="YdaG_split_barrel_FMN-bd"/>
</dbReference>
<evidence type="ECO:0000313" key="2">
    <source>
        <dbReference type="EMBL" id="MFC4701130.1"/>
    </source>
</evidence>
<proteinExistence type="predicted"/>
<dbReference type="EMBL" id="JBHSGU010000005">
    <property type="protein sequence ID" value="MFC4701130.1"/>
    <property type="molecule type" value="Genomic_DNA"/>
</dbReference>
<evidence type="ECO:0000259" key="1">
    <source>
        <dbReference type="Pfam" id="PF16242"/>
    </source>
</evidence>
<organism evidence="2 3">
    <name type="scientific">Glaciecola siphonariae</name>
    <dbReference type="NCBI Taxonomy" id="521012"/>
    <lineage>
        <taxon>Bacteria</taxon>
        <taxon>Pseudomonadati</taxon>
        <taxon>Pseudomonadota</taxon>
        <taxon>Gammaproteobacteria</taxon>
        <taxon>Alteromonadales</taxon>
        <taxon>Alteromonadaceae</taxon>
        <taxon>Glaciecola</taxon>
    </lineage>
</organism>
<feature type="domain" description="General stress protein FMN-binding split barrel" evidence="1">
    <location>
        <begin position="8"/>
        <end position="137"/>
    </location>
</feature>
<dbReference type="Proteomes" id="UP001595897">
    <property type="component" value="Unassembled WGS sequence"/>
</dbReference>
<sequence length="152" mass="17052">MSNTLHSALFEQIQDTPNMMVGLNKNADHNEPMHVCLEDDNYDAFWIFTTKDNRIAGGGKAMAQFVSGDHKLFGSFSGYLVVETDKTTIQDHFSTSISAWYKDGMLDDNMQVLRFDVESVEIWEKDPSMAAKLKMAIGAKVSEDELGRHALV</sequence>
<dbReference type="RefSeq" id="WP_382409280.1">
    <property type="nucleotide sequence ID" value="NZ_JBHSGU010000005.1"/>
</dbReference>
<evidence type="ECO:0000313" key="3">
    <source>
        <dbReference type="Proteomes" id="UP001595897"/>
    </source>
</evidence>
<dbReference type="Pfam" id="PF16242">
    <property type="entry name" value="Pyrid_ox_like"/>
    <property type="match status" value="1"/>
</dbReference>
<comment type="caution">
    <text evidence="2">The sequence shown here is derived from an EMBL/GenBank/DDBJ whole genome shotgun (WGS) entry which is preliminary data.</text>
</comment>
<reference evidence="3" key="1">
    <citation type="journal article" date="2019" name="Int. J. Syst. Evol. Microbiol.">
        <title>The Global Catalogue of Microorganisms (GCM) 10K type strain sequencing project: providing services to taxonomists for standard genome sequencing and annotation.</title>
        <authorList>
            <consortium name="The Broad Institute Genomics Platform"/>
            <consortium name="The Broad Institute Genome Sequencing Center for Infectious Disease"/>
            <person name="Wu L."/>
            <person name="Ma J."/>
        </authorList>
    </citation>
    <scope>NUCLEOTIDE SEQUENCE [LARGE SCALE GENOMIC DNA]</scope>
    <source>
        <strain evidence="3">KACC 12507</strain>
    </source>
</reference>
<protein>
    <submittedName>
        <fullName evidence="2">Pyridoxamine 5'-phosphate oxidase family protein</fullName>
    </submittedName>
</protein>
<accession>A0ABV9LXW4</accession>
<keyword evidence="3" id="KW-1185">Reference proteome</keyword>
<gene>
    <name evidence="2" type="ORF">ACFO4O_13230</name>
</gene>
<dbReference type="InterPro" id="IPR012349">
    <property type="entry name" value="Split_barrel_FMN-bd"/>
</dbReference>
<dbReference type="SUPFAM" id="SSF50475">
    <property type="entry name" value="FMN-binding split barrel"/>
    <property type="match status" value="1"/>
</dbReference>
<name>A0ABV9LXW4_9ALTE</name>